<dbReference type="EMBL" id="JAUSWB010000011">
    <property type="protein sequence ID" value="MDQ0430712.1"/>
    <property type="molecule type" value="Genomic_DNA"/>
</dbReference>
<proteinExistence type="predicted"/>
<gene>
    <name evidence="1" type="ORF">QOZ98_003591</name>
</gene>
<evidence type="ECO:0000313" key="2">
    <source>
        <dbReference type="Proteomes" id="UP001241988"/>
    </source>
</evidence>
<evidence type="ECO:0000313" key="1">
    <source>
        <dbReference type="EMBL" id="MDQ0430712.1"/>
    </source>
</evidence>
<dbReference type="SUPFAM" id="SSF52091">
    <property type="entry name" value="SpoIIaa-like"/>
    <property type="match status" value="1"/>
</dbReference>
<dbReference type="RefSeq" id="WP_308788615.1">
    <property type="nucleotide sequence ID" value="NZ_JAUSWB010000011.1"/>
</dbReference>
<accession>A0ABU0GZC8</accession>
<sequence>MLSFIRSQDSQTIAFKITETVTKEDLLQLKEAVEEQFPKDQQFNALAIVEQAKMPTAGALLEEAKIDIKHWSQYNKLAVISEKSFLETMTDLANFLPGIQARHFFMDEIELAWSWVKE</sequence>
<dbReference type="InterPro" id="IPR038396">
    <property type="entry name" value="SpoIIAA-like_sf"/>
</dbReference>
<keyword evidence="2" id="KW-1185">Reference proteome</keyword>
<reference evidence="1 2" key="1">
    <citation type="submission" date="2023-07" db="EMBL/GenBank/DDBJ databases">
        <title>Genomic Encyclopedia of Type Strains, Phase IV (KMG-IV): sequencing the most valuable type-strain genomes for metagenomic binning, comparative biology and taxonomic classification.</title>
        <authorList>
            <person name="Goeker M."/>
        </authorList>
    </citation>
    <scope>NUCLEOTIDE SEQUENCE [LARGE SCALE GENOMIC DNA]</scope>
    <source>
        <strain evidence="1 2">DSM 16419</strain>
    </source>
</reference>
<name>A0ABU0GZC8_9BACL</name>
<dbReference type="InterPro" id="IPR036513">
    <property type="entry name" value="STAS_dom_sf"/>
</dbReference>
<comment type="caution">
    <text evidence="1">The sequence shown here is derived from an EMBL/GenBank/DDBJ whole genome shotgun (WGS) entry which is preliminary data.</text>
</comment>
<dbReference type="InterPro" id="IPR021866">
    <property type="entry name" value="SpoIIAA-like"/>
</dbReference>
<keyword evidence="1" id="KW-0032">Aminotransferase</keyword>
<organism evidence="1 2">
    <name type="scientific">Planomicrobium stackebrandtii</name>
    <dbReference type="NCBI Taxonomy" id="253160"/>
    <lineage>
        <taxon>Bacteria</taxon>
        <taxon>Bacillati</taxon>
        <taxon>Bacillota</taxon>
        <taxon>Bacilli</taxon>
        <taxon>Bacillales</taxon>
        <taxon>Caryophanaceae</taxon>
        <taxon>Planomicrobium</taxon>
    </lineage>
</organism>
<dbReference type="GO" id="GO:0008483">
    <property type="term" value="F:transaminase activity"/>
    <property type="evidence" value="ECO:0007669"/>
    <property type="project" value="UniProtKB-KW"/>
</dbReference>
<keyword evidence="1" id="KW-0808">Transferase</keyword>
<protein>
    <submittedName>
        <fullName evidence="1">Alanine-alpha-ketoisovalerate/valine-pyruvate aminotransferase</fullName>
    </submittedName>
</protein>
<dbReference type="Gene3D" id="3.40.50.10600">
    <property type="entry name" value="SpoIIaa-like domains"/>
    <property type="match status" value="1"/>
</dbReference>
<dbReference type="Proteomes" id="UP001241988">
    <property type="component" value="Unassembled WGS sequence"/>
</dbReference>
<dbReference type="Pfam" id="PF11964">
    <property type="entry name" value="SpoIIAA-like"/>
    <property type="match status" value="1"/>
</dbReference>